<evidence type="ECO:0008006" key="4">
    <source>
        <dbReference type="Google" id="ProtNLM"/>
    </source>
</evidence>
<evidence type="ECO:0000256" key="1">
    <source>
        <dbReference type="SAM" id="Phobius"/>
    </source>
</evidence>
<accession>A0A7R7DR33</accession>
<feature type="transmembrane region" description="Helical" evidence="1">
    <location>
        <begin position="417"/>
        <end position="438"/>
    </location>
</feature>
<feature type="transmembrane region" description="Helical" evidence="1">
    <location>
        <begin position="47"/>
        <end position="67"/>
    </location>
</feature>
<organism evidence="2 3">
    <name type="scientific">Actinocatenispora thailandica</name>
    <dbReference type="NCBI Taxonomy" id="227318"/>
    <lineage>
        <taxon>Bacteria</taxon>
        <taxon>Bacillati</taxon>
        <taxon>Actinomycetota</taxon>
        <taxon>Actinomycetes</taxon>
        <taxon>Micromonosporales</taxon>
        <taxon>Micromonosporaceae</taxon>
        <taxon>Actinocatenispora</taxon>
    </lineage>
</organism>
<feature type="transmembrane region" description="Helical" evidence="1">
    <location>
        <begin position="119"/>
        <end position="141"/>
    </location>
</feature>
<feature type="transmembrane region" description="Helical" evidence="1">
    <location>
        <begin position="381"/>
        <end position="405"/>
    </location>
</feature>
<feature type="transmembrane region" description="Helical" evidence="1">
    <location>
        <begin position="356"/>
        <end position="375"/>
    </location>
</feature>
<gene>
    <name evidence="2" type="ORF">Athai_38270</name>
</gene>
<feature type="transmembrane region" description="Helical" evidence="1">
    <location>
        <begin position="202"/>
        <end position="227"/>
    </location>
</feature>
<sequence>MNSVATDAPARHAGTRIFWLVVALSTVVAVVSQAIGPFQLKVWRSQIGLLPIIYAVIIAAVLSIQRFRPLPVAAQRTSAALVAPTIAVFMARLGLLIGPEIETLGKSSAALLLQEVGHVFGSVIFCLPVAVVLLGLGRASVGATYSIDREPMIGIVAERFGADSPEYRGALGTYVVGTVFGAILAALLASVLGSLGVFSPHALAIGSAVGSTSMMLGAVGALSATFPDQAHQIFAYSAAASAVTSLTATYAAAFLALPLTRRLYPLWTKVAARLGRSGTAVEPLPAAGLRRPAEATGESTPLSMRETATALGVFGLVMLVVQLVAVHKLTLAMIGGMVLLLAIAFGSVLVGRYVRWLPYIVVTMAVATLISAPFFPLAHQILALVADIDLVALGVPVLALVGLSLGRDARALLSSGWKLVLVAVTVVIASFVCATAVAEFSIHFLSL</sequence>
<evidence type="ECO:0000313" key="2">
    <source>
        <dbReference type="EMBL" id="BCJ36324.1"/>
    </source>
</evidence>
<dbReference type="InterPro" id="IPR021450">
    <property type="entry name" value="DUF3100"/>
</dbReference>
<dbReference type="KEGG" id="atl:Athai_38270"/>
<dbReference type="Proteomes" id="UP000611640">
    <property type="component" value="Chromosome"/>
</dbReference>
<keyword evidence="1" id="KW-1133">Transmembrane helix</keyword>
<feature type="transmembrane region" description="Helical" evidence="1">
    <location>
        <begin position="79"/>
        <end position="98"/>
    </location>
</feature>
<reference evidence="2 3" key="1">
    <citation type="submission" date="2020-08" db="EMBL/GenBank/DDBJ databases">
        <title>Whole genome shotgun sequence of Actinocatenispora thailandica NBRC 105041.</title>
        <authorList>
            <person name="Komaki H."/>
            <person name="Tamura T."/>
        </authorList>
    </citation>
    <scope>NUCLEOTIDE SEQUENCE [LARGE SCALE GENOMIC DNA]</scope>
    <source>
        <strain evidence="2 3">NBRC 105041</strain>
    </source>
</reference>
<evidence type="ECO:0000313" key="3">
    <source>
        <dbReference type="Proteomes" id="UP000611640"/>
    </source>
</evidence>
<proteinExistence type="predicted"/>
<name>A0A7R7DR33_9ACTN</name>
<dbReference type="Pfam" id="PF11299">
    <property type="entry name" value="DUF3100"/>
    <property type="match status" value="1"/>
</dbReference>
<dbReference type="EMBL" id="AP023355">
    <property type="protein sequence ID" value="BCJ36324.1"/>
    <property type="molecule type" value="Genomic_DNA"/>
</dbReference>
<feature type="transmembrane region" description="Helical" evidence="1">
    <location>
        <begin position="17"/>
        <end position="35"/>
    </location>
</feature>
<feature type="transmembrane region" description="Helical" evidence="1">
    <location>
        <begin position="331"/>
        <end position="349"/>
    </location>
</feature>
<keyword evidence="1" id="KW-0812">Transmembrane</keyword>
<feature type="transmembrane region" description="Helical" evidence="1">
    <location>
        <begin position="174"/>
        <end position="195"/>
    </location>
</feature>
<feature type="transmembrane region" description="Helical" evidence="1">
    <location>
        <begin position="233"/>
        <end position="257"/>
    </location>
</feature>
<dbReference type="AlphaFoldDB" id="A0A7R7DR33"/>
<protein>
    <recommendedName>
        <fullName evidence="4">DUF3100 domain-containing protein</fullName>
    </recommendedName>
</protein>
<keyword evidence="1" id="KW-0472">Membrane</keyword>
<dbReference type="RefSeq" id="WP_203962719.1">
    <property type="nucleotide sequence ID" value="NZ_AP023355.1"/>
</dbReference>
<keyword evidence="3" id="KW-1185">Reference proteome</keyword>